<name>A0A8S3UAM9_MYTED</name>
<dbReference type="AlphaFoldDB" id="A0A8S3UAM9"/>
<reference evidence="2" key="1">
    <citation type="submission" date="2021-03" db="EMBL/GenBank/DDBJ databases">
        <authorList>
            <person name="Bekaert M."/>
        </authorList>
    </citation>
    <scope>NUCLEOTIDE SEQUENCE</scope>
</reference>
<dbReference type="PROSITE" id="PS50853">
    <property type="entry name" value="FN3"/>
    <property type="match status" value="1"/>
</dbReference>
<dbReference type="Gene3D" id="2.60.40.10">
    <property type="entry name" value="Immunoglobulins"/>
    <property type="match status" value="1"/>
</dbReference>
<dbReference type="CDD" id="cd00063">
    <property type="entry name" value="FN3"/>
    <property type="match status" value="1"/>
</dbReference>
<dbReference type="InterPro" id="IPR013783">
    <property type="entry name" value="Ig-like_fold"/>
</dbReference>
<dbReference type="InterPro" id="IPR036116">
    <property type="entry name" value="FN3_sf"/>
</dbReference>
<evidence type="ECO:0000313" key="2">
    <source>
        <dbReference type="EMBL" id="CAG2242937.1"/>
    </source>
</evidence>
<organism evidence="2 3">
    <name type="scientific">Mytilus edulis</name>
    <name type="common">Blue mussel</name>
    <dbReference type="NCBI Taxonomy" id="6550"/>
    <lineage>
        <taxon>Eukaryota</taxon>
        <taxon>Metazoa</taxon>
        <taxon>Spiralia</taxon>
        <taxon>Lophotrochozoa</taxon>
        <taxon>Mollusca</taxon>
        <taxon>Bivalvia</taxon>
        <taxon>Autobranchia</taxon>
        <taxon>Pteriomorphia</taxon>
        <taxon>Mytilida</taxon>
        <taxon>Mytiloidea</taxon>
        <taxon>Mytilidae</taxon>
        <taxon>Mytilinae</taxon>
        <taxon>Mytilus</taxon>
    </lineage>
</organism>
<protein>
    <recommendedName>
        <fullName evidence="1">Fibronectin type-III domain-containing protein</fullName>
    </recommendedName>
</protein>
<dbReference type="OrthoDB" id="6127970at2759"/>
<dbReference type="EMBL" id="CAJPWZ010002687">
    <property type="protein sequence ID" value="CAG2242937.1"/>
    <property type="molecule type" value="Genomic_DNA"/>
</dbReference>
<gene>
    <name evidence="2" type="ORF">MEDL_55085</name>
</gene>
<dbReference type="SUPFAM" id="SSF49265">
    <property type="entry name" value="Fibronectin type III"/>
    <property type="match status" value="1"/>
</dbReference>
<proteinExistence type="predicted"/>
<evidence type="ECO:0000259" key="1">
    <source>
        <dbReference type="PROSITE" id="PS50853"/>
    </source>
</evidence>
<evidence type="ECO:0000313" key="3">
    <source>
        <dbReference type="Proteomes" id="UP000683360"/>
    </source>
</evidence>
<feature type="domain" description="Fibronectin type-III" evidence="1">
    <location>
        <begin position="972"/>
        <end position="1069"/>
    </location>
</feature>
<dbReference type="PANTHER" id="PTHR16897">
    <property type="entry name" value="OS10G0105400 PROTEIN"/>
    <property type="match status" value="1"/>
</dbReference>
<dbReference type="InterPro" id="IPR003961">
    <property type="entry name" value="FN3_dom"/>
</dbReference>
<dbReference type="PANTHER" id="PTHR16897:SF2">
    <property type="entry name" value="OS03G0226600 PROTEIN"/>
    <property type="match status" value="1"/>
</dbReference>
<accession>A0A8S3UAM9</accession>
<dbReference type="Proteomes" id="UP000683360">
    <property type="component" value="Unassembled WGS sequence"/>
</dbReference>
<keyword evidence="3" id="KW-1185">Reference proteome</keyword>
<comment type="caution">
    <text evidence="2">The sequence shown here is derived from an EMBL/GenBank/DDBJ whole genome shotgun (WGS) entry which is preliminary data.</text>
</comment>
<sequence>MSSFFCQASPSGVARPFKCTPECEGVIAPQEGPGNNVKKIDWYEERKTKYSCKFWKWGRCTKYISEYYYRLECYPGWTQSYNSPNCDYAICDGKTDLTGACETIYQKKDCQITRTETICNSGGNCSSPDVCSNCKHGFYSDGPYCRICGTITHCKYTRCTTSSNQHCEWCEGEIFPMRYWRAYIRHLDKTKCQLDNTPTIEYNHCKFSDNGGHNILENYPNWKTTGHPTNWTNFVGYTKVSVVQTAKYVQPKVNITDHYVKNYSIGVIEERVTLSYYKGSTFNEKKTQTCSGMNRDKPVTSKQCTFTFAISTWSLTHNDRVVAEFSSTNGGYVIVANRDIKPHDSDKSTYYYSGKTLTRRFEYHWDLKNPSIVLIYPKYHPDLSFSWGGWSDDLAGLDHYEYDLYYLEANGVNDDAVLIDGRISVSKHRVPVTESSGSLRLTVAGMYSLHLVAFDKAGNYKLGRNLFLYDNQIEWEAYDIHSGLYSVFWRLYDSMTDVLHGHEDVIAQGHATNLTHCEDKYSQYPRGANCYCTPFHGCFHRHFQIKPEIKEHGGLIANRDSGTHEYDYFIEITVTSIANLTTVLTRKITIDVSPPHSGAVHDGLQGNPEIDYQQGMDLNAYWDQFFDRESGVFFYQYIVNTSCADKTDFVLDDSSVPGVKEVVVKDSIITGGLVKHPDTFSYYILGPDRIRRLIPNPTADCIAKATALHGIDLFPLMRNGNGSIVEVDGNIFCSNSSSSPNVIGLTLFKSSLLEMSWEPLDIPAKVFEYEVGFSSTAGSTAPDIMAFESTKQHAHVRVMHTNIPDGTQFFIIIKTISKSNVEGLMTLGPCFMDTTPPEIVGGSGIFTVQMSGEYLVTSWPGAAVSDSEELFTLDYQFAIGHSAYGTDVQGFQPLRPGSTCTLTQPPSCTAVNVSDLDWYLHGHHTYYVSIKVTNTAGQAAIQSSGPYIHDVQLPAEGVVLDIETQDISTHIPFKDIQDIDFQTATNSMAALWSGFAHPHLDVTYRISIGTTMGGSDVLSMKDVGTSLVHKETGLSLSPYQKYYFTVTAVTSAGNVSKSSDGITIVTENDVLSGVSIFDGEPCNMKSKLIPVAYNL</sequence>